<protein>
    <submittedName>
        <fullName evidence="1">Uncharacterized protein</fullName>
    </submittedName>
</protein>
<name>A0AA40KL38_9HYME</name>
<dbReference type="EMBL" id="JAHYIQ010000018">
    <property type="protein sequence ID" value="KAK1124410.1"/>
    <property type="molecule type" value="Genomic_DNA"/>
</dbReference>
<dbReference type="AlphaFoldDB" id="A0AA40KL38"/>
<evidence type="ECO:0000313" key="1">
    <source>
        <dbReference type="EMBL" id="KAK1124410.1"/>
    </source>
</evidence>
<evidence type="ECO:0000313" key="2">
    <source>
        <dbReference type="Proteomes" id="UP001177670"/>
    </source>
</evidence>
<dbReference type="Proteomes" id="UP001177670">
    <property type="component" value="Unassembled WGS sequence"/>
</dbReference>
<keyword evidence="2" id="KW-1185">Reference proteome</keyword>
<comment type="caution">
    <text evidence="1">The sequence shown here is derived from an EMBL/GenBank/DDBJ whole genome shotgun (WGS) entry which is preliminary data.</text>
</comment>
<organism evidence="1 2">
    <name type="scientific">Melipona bicolor</name>
    <dbReference type="NCBI Taxonomy" id="60889"/>
    <lineage>
        <taxon>Eukaryota</taxon>
        <taxon>Metazoa</taxon>
        <taxon>Ecdysozoa</taxon>
        <taxon>Arthropoda</taxon>
        <taxon>Hexapoda</taxon>
        <taxon>Insecta</taxon>
        <taxon>Pterygota</taxon>
        <taxon>Neoptera</taxon>
        <taxon>Endopterygota</taxon>
        <taxon>Hymenoptera</taxon>
        <taxon>Apocrita</taxon>
        <taxon>Aculeata</taxon>
        <taxon>Apoidea</taxon>
        <taxon>Anthophila</taxon>
        <taxon>Apidae</taxon>
        <taxon>Melipona</taxon>
    </lineage>
</organism>
<reference evidence="1" key="1">
    <citation type="submission" date="2021-10" db="EMBL/GenBank/DDBJ databases">
        <title>Melipona bicolor Genome sequencing and assembly.</title>
        <authorList>
            <person name="Araujo N.S."/>
            <person name="Arias M.C."/>
        </authorList>
    </citation>
    <scope>NUCLEOTIDE SEQUENCE</scope>
    <source>
        <strain evidence="1">USP_2M_L1-L4_2017</strain>
        <tissue evidence="1">Whole body</tissue>
    </source>
</reference>
<gene>
    <name evidence="1" type="ORF">K0M31_006770</name>
</gene>
<accession>A0AA40KL38</accession>
<proteinExistence type="predicted"/>
<sequence>MPTDCLKIFWHSIRSIFAALWRSEESYLGLLLTSSPRVVSSWDSVDYCRTVTFRGVCIINGLLAVEMNDDEKDEDWERRSCWAIWSRGCCQ</sequence>